<dbReference type="EMBL" id="MF143631">
    <property type="protein sequence ID" value="AVA31155.1"/>
    <property type="molecule type" value="Genomic_DNA"/>
</dbReference>
<name>A0A2L0WU35_9ABAC</name>
<evidence type="ECO:0000256" key="1">
    <source>
        <dbReference type="SAM" id="MobiDB-lite"/>
    </source>
</evidence>
<evidence type="ECO:0000313" key="3">
    <source>
        <dbReference type="Proteomes" id="UP000297028"/>
    </source>
</evidence>
<reference evidence="2 3" key="1">
    <citation type="journal article" date="2018" name="PLoS ONE">
        <title>Genome analysis of a novel Group I alphabaculovirus obtained from Oxyplax ochracea.</title>
        <authorList>
            <person name="Wang J."/>
            <person name="Hou D."/>
            <person name="Wang Q."/>
            <person name="Kuang W."/>
            <person name="Zhang L."/>
            <person name="Li J."/>
            <person name="Shen S."/>
            <person name="Deng F."/>
            <person name="Wang H."/>
            <person name="Hu Z."/>
            <person name="Wang M."/>
        </authorList>
    </citation>
    <scope>NUCLEOTIDE SEQUENCE [LARGE SCALE GENOMIC DNA]</scope>
    <source>
        <strain evidence="2">435</strain>
    </source>
</reference>
<dbReference type="Proteomes" id="UP000297028">
    <property type="component" value="Segment"/>
</dbReference>
<protein>
    <submittedName>
        <fullName evidence="2">Tlp20</fullName>
    </submittedName>
</protein>
<sequence>MASNNNPTLDIVVNASYTENDSNVLNFVIGDEYHLKKLGIGAHIIKVTTSPFLKRLHNEKYNVVSCGNYVILFNLTDKKEDDIVAILFNCLETKLCKNNVLFQIQFLDDNNDKTDVDCTQPDEIVEFENLNNNDDDDKPNVERNLESFSDDGDVSASKRQKLDDDQQN</sequence>
<dbReference type="SUPFAM" id="SSF51289">
    <property type="entry name" value="Tlp20, baculovirus telokin-like protein"/>
    <property type="match status" value="1"/>
</dbReference>
<dbReference type="Pfam" id="PF06088">
    <property type="entry name" value="TLP-20"/>
    <property type="match status" value="1"/>
</dbReference>
<keyword evidence="3" id="KW-1185">Reference proteome</keyword>
<gene>
    <name evidence="2" type="ORF">Oxoc_ORF56</name>
</gene>
<dbReference type="Gene3D" id="2.70.40.20">
    <property type="entry name" value="Baculovirus telokin-like protein 20"/>
    <property type="match status" value="1"/>
</dbReference>
<organism evidence="2 3">
    <name type="scientific">Oxyplax ochracea nucleopolyhedrovirus</name>
    <dbReference type="NCBI Taxonomy" id="2083176"/>
    <lineage>
        <taxon>Viruses</taxon>
        <taxon>Viruses incertae sedis</taxon>
        <taxon>Naldaviricetes</taxon>
        <taxon>Lefavirales</taxon>
        <taxon>Baculoviridae</taxon>
        <taxon>Alphabaculovirus</taxon>
        <taxon>Alphabaculovirus oxochraceae</taxon>
    </lineage>
</organism>
<accession>A0A2L0WU35</accession>
<evidence type="ECO:0000313" key="2">
    <source>
        <dbReference type="EMBL" id="AVA31155.1"/>
    </source>
</evidence>
<dbReference type="InterPro" id="IPR036731">
    <property type="entry name" value="Tlp20_sf"/>
</dbReference>
<proteinExistence type="predicted"/>
<feature type="region of interest" description="Disordered" evidence="1">
    <location>
        <begin position="127"/>
        <end position="168"/>
    </location>
</feature>
<dbReference type="InterPro" id="IPR009092">
    <property type="entry name" value="Telokin-like_Tlp20_baculovir"/>
</dbReference>